<dbReference type="InterPro" id="IPR006046">
    <property type="entry name" value="Alpha_amylase"/>
</dbReference>
<gene>
    <name evidence="10" type="ORF">DSCO28_28320</name>
</gene>
<feature type="domain" description="Alpha-amylase C-terminal beta-sheet" evidence="9">
    <location>
        <begin position="406"/>
        <end position="472"/>
    </location>
</feature>
<evidence type="ECO:0000256" key="2">
    <source>
        <dbReference type="ARBA" id="ARBA00022801"/>
    </source>
</evidence>
<keyword evidence="3 6" id="KW-0119">Carbohydrate metabolism</keyword>
<keyword evidence="7" id="KW-0472">Membrane</keyword>
<name>A0A5K7ZM68_9BACT</name>
<evidence type="ECO:0000256" key="1">
    <source>
        <dbReference type="ARBA" id="ARBA00008061"/>
    </source>
</evidence>
<dbReference type="PRINTS" id="PR00110">
    <property type="entry name" value="ALPHAAMYLASE"/>
</dbReference>
<dbReference type="InterPro" id="IPR013780">
    <property type="entry name" value="Glyco_hydro_b"/>
</dbReference>
<dbReference type="AlphaFoldDB" id="A0A5K7ZM68"/>
<dbReference type="InterPro" id="IPR012850">
    <property type="entry name" value="A-amylase_bs_C"/>
</dbReference>
<evidence type="ECO:0000256" key="6">
    <source>
        <dbReference type="RuleBase" id="RU361134"/>
    </source>
</evidence>
<dbReference type="EC" id="3.2.1.1" evidence="6"/>
<dbReference type="Pfam" id="PF07821">
    <property type="entry name" value="Alpha-amyl_C2"/>
    <property type="match status" value="1"/>
</dbReference>
<dbReference type="Gene3D" id="2.60.40.1180">
    <property type="entry name" value="Golgi alpha-mannosidase II"/>
    <property type="match status" value="1"/>
</dbReference>
<comment type="catalytic activity">
    <reaction evidence="6">
        <text>Endohydrolysis of (1-&gt;4)-alpha-D-glucosidic linkages in polysaccharides containing three or more (1-&gt;4)-alpha-linked D-glucose units.</text>
        <dbReference type="EC" id="3.2.1.1"/>
    </reaction>
</comment>
<dbReference type="Proteomes" id="UP000425960">
    <property type="component" value="Chromosome"/>
</dbReference>
<accession>A0A5K7ZM68</accession>
<evidence type="ECO:0000256" key="3">
    <source>
        <dbReference type="ARBA" id="ARBA00023277"/>
    </source>
</evidence>
<comment type="similarity">
    <text evidence="1 5">Belongs to the glycosyl hydrolase 13 family.</text>
</comment>
<dbReference type="KEGG" id="dov:DSCO28_28320"/>
<dbReference type="PANTHER" id="PTHR43447">
    <property type="entry name" value="ALPHA-AMYLASE"/>
    <property type="match status" value="1"/>
</dbReference>
<dbReference type="CDD" id="cd11314">
    <property type="entry name" value="AmyAc_arch_bac_plant_AmyA"/>
    <property type="match status" value="1"/>
</dbReference>
<dbReference type="SUPFAM" id="SSF51445">
    <property type="entry name" value="(Trans)glycosidases"/>
    <property type="match status" value="1"/>
</dbReference>
<sequence>MISPTETTRDYEWQGDYHRFSLLGRPWSGCYALPWRSYLTAKKTSSVKIPAEKGGVMKNRRIFFAILLFTSFSFVPLSAYPGTYHIMLQGFHWESSAVPQGWYTIILENSQRIKETGLNLVWFPPPSASASPQGYEPTQLRNLQSAYGTEAQLREAIRVLSPEVNVLADIVINHRSGTNGWADFTNPDWSTFTIVRDDEWGGEKSINTDLGNPAPFSRDLDHKNPETQNGIKSWMAWLKNDVGFAGWRYDMVKGYAGWAIEIYNDHTLPAFAVGEYFDDDTAKVIDWIDSTHREWQKRTTAFDFPLRNALYQAIAWGNYDWLKYHDRGAGVIGLWSDKAVTFIENHDTEEARNSAYAPPFPDGDQTLQGYAFILTHPGTPCVFWKDIFDTGPERERRIKQLISIRKSYGIHSESKVWIDRAGKGDCYAAYIFGDHGEIAVKIGPGSWSPTGSRWDPVDDLLTSGNGYAVWGEDGPK</sequence>
<evidence type="ECO:0000313" key="10">
    <source>
        <dbReference type="EMBL" id="BBO82266.1"/>
    </source>
</evidence>
<evidence type="ECO:0000256" key="4">
    <source>
        <dbReference type="ARBA" id="ARBA00023295"/>
    </source>
</evidence>
<keyword evidence="2 6" id="KW-0378">Hydrolase</keyword>
<evidence type="ECO:0000259" key="8">
    <source>
        <dbReference type="SMART" id="SM00642"/>
    </source>
</evidence>
<dbReference type="Gene3D" id="3.20.20.80">
    <property type="entry name" value="Glycosidases"/>
    <property type="match status" value="1"/>
</dbReference>
<keyword evidence="7" id="KW-1133">Transmembrane helix</keyword>
<feature type="domain" description="Glycosyl hydrolase family 13 catalytic" evidence="8">
    <location>
        <begin position="85"/>
        <end position="405"/>
    </location>
</feature>
<dbReference type="EMBL" id="AP021876">
    <property type="protein sequence ID" value="BBO82266.1"/>
    <property type="molecule type" value="Genomic_DNA"/>
</dbReference>
<dbReference type="SMART" id="SM00810">
    <property type="entry name" value="Alpha-amyl_C2"/>
    <property type="match status" value="1"/>
</dbReference>
<dbReference type="GO" id="GO:0005975">
    <property type="term" value="P:carbohydrate metabolic process"/>
    <property type="evidence" value="ECO:0007669"/>
    <property type="project" value="InterPro"/>
</dbReference>
<dbReference type="Pfam" id="PF00128">
    <property type="entry name" value="Alpha-amylase"/>
    <property type="match status" value="1"/>
</dbReference>
<keyword evidence="4 6" id="KW-0326">Glycosidase</keyword>
<dbReference type="GO" id="GO:0005509">
    <property type="term" value="F:calcium ion binding"/>
    <property type="evidence" value="ECO:0007669"/>
    <property type="project" value="InterPro"/>
</dbReference>
<dbReference type="RefSeq" id="WP_155310674.1">
    <property type="nucleotide sequence ID" value="NZ_AP021876.1"/>
</dbReference>
<feature type="transmembrane region" description="Helical" evidence="7">
    <location>
        <begin position="62"/>
        <end position="80"/>
    </location>
</feature>
<keyword evidence="7" id="KW-0812">Transmembrane</keyword>
<protein>
    <recommendedName>
        <fullName evidence="6">Alpha-amylase</fullName>
        <ecNumber evidence="6">3.2.1.1</ecNumber>
    </recommendedName>
</protein>
<organism evidence="10 11">
    <name type="scientific">Desulfosarcina ovata subsp. sediminis</name>
    <dbReference type="NCBI Taxonomy" id="885957"/>
    <lineage>
        <taxon>Bacteria</taxon>
        <taxon>Pseudomonadati</taxon>
        <taxon>Thermodesulfobacteriota</taxon>
        <taxon>Desulfobacteria</taxon>
        <taxon>Desulfobacterales</taxon>
        <taxon>Desulfosarcinaceae</taxon>
        <taxon>Desulfosarcina</taxon>
    </lineage>
</organism>
<evidence type="ECO:0000313" key="11">
    <source>
        <dbReference type="Proteomes" id="UP000425960"/>
    </source>
</evidence>
<dbReference type="SMART" id="SM00642">
    <property type="entry name" value="Aamy"/>
    <property type="match status" value="1"/>
</dbReference>
<reference evidence="10 11" key="1">
    <citation type="submission" date="2019-11" db="EMBL/GenBank/DDBJ databases">
        <title>Comparative genomics of hydrocarbon-degrading Desulfosarcina strains.</title>
        <authorList>
            <person name="Watanabe M."/>
            <person name="Kojima H."/>
            <person name="Fukui M."/>
        </authorList>
    </citation>
    <scope>NUCLEOTIDE SEQUENCE [LARGE SCALE GENOMIC DNA]</scope>
    <source>
        <strain evidence="10 11">28bB2T</strain>
    </source>
</reference>
<evidence type="ECO:0000256" key="7">
    <source>
        <dbReference type="SAM" id="Phobius"/>
    </source>
</evidence>
<evidence type="ECO:0000259" key="9">
    <source>
        <dbReference type="SMART" id="SM00810"/>
    </source>
</evidence>
<proteinExistence type="inferred from homology"/>
<dbReference type="GO" id="GO:0004556">
    <property type="term" value="F:alpha-amylase activity"/>
    <property type="evidence" value="ECO:0007669"/>
    <property type="project" value="UniProtKB-UniRule"/>
</dbReference>
<evidence type="ECO:0000256" key="5">
    <source>
        <dbReference type="RuleBase" id="RU003615"/>
    </source>
</evidence>
<dbReference type="InterPro" id="IPR017853">
    <property type="entry name" value="GH"/>
</dbReference>
<dbReference type="InterPro" id="IPR006047">
    <property type="entry name" value="GH13_cat_dom"/>
</dbReference>